<feature type="compositionally biased region" description="Basic and acidic residues" evidence="1">
    <location>
        <begin position="1235"/>
        <end position="1256"/>
    </location>
</feature>
<feature type="compositionally biased region" description="Basic and acidic residues" evidence="1">
    <location>
        <begin position="1278"/>
        <end position="1292"/>
    </location>
</feature>
<dbReference type="RefSeq" id="XP_066921069.1">
    <property type="nucleotide sequence ID" value="XM_067064968.1"/>
</dbReference>
<feature type="compositionally biased region" description="Basic and acidic residues" evidence="1">
    <location>
        <begin position="1000"/>
        <end position="1023"/>
    </location>
</feature>
<feature type="compositionally biased region" description="Polar residues" evidence="1">
    <location>
        <begin position="1499"/>
        <end position="1538"/>
    </location>
</feature>
<feature type="compositionally biased region" description="Basic and acidic residues" evidence="1">
    <location>
        <begin position="1589"/>
        <end position="1600"/>
    </location>
</feature>
<feature type="compositionally biased region" description="Basic and acidic residues" evidence="1">
    <location>
        <begin position="653"/>
        <end position="665"/>
    </location>
</feature>
<feature type="compositionally biased region" description="Low complexity" evidence="1">
    <location>
        <begin position="840"/>
        <end position="852"/>
    </location>
</feature>
<evidence type="ECO:0000313" key="3">
    <source>
        <dbReference type="Proteomes" id="UP000594262"/>
    </source>
</evidence>
<feature type="compositionally biased region" description="Polar residues" evidence="1">
    <location>
        <begin position="1072"/>
        <end position="1090"/>
    </location>
</feature>
<dbReference type="Proteomes" id="UP000594262">
    <property type="component" value="Unplaced"/>
</dbReference>
<evidence type="ECO:0000256" key="1">
    <source>
        <dbReference type="SAM" id="MobiDB-lite"/>
    </source>
</evidence>
<feature type="compositionally biased region" description="Polar residues" evidence="1">
    <location>
        <begin position="1344"/>
        <end position="1368"/>
    </location>
</feature>
<feature type="compositionally biased region" description="Basic and acidic residues" evidence="1">
    <location>
        <begin position="397"/>
        <end position="410"/>
    </location>
</feature>
<feature type="compositionally biased region" description="Polar residues" evidence="1">
    <location>
        <begin position="313"/>
        <end position="376"/>
    </location>
</feature>
<feature type="compositionally biased region" description="Basic and acidic residues" evidence="1">
    <location>
        <begin position="1181"/>
        <end position="1198"/>
    </location>
</feature>
<feature type="compositionally biased region" description="Basic and acidic residues" evidence="1">
    <location>
        <begin position="814"/>
        <end position="828"/>
    </location>
</feature>
<feature type="compositionally biased region" description="Polar residues" evidence="1">
    <location>
        <begin position="1605"/>
        <end position="1618"/>
    </location>
</feature>
<feature type="compositionally biased region" description="Basic residues" evidence="1">
    <location>
        <begin position="1210"/>
        <end position="1222"/>
    </location>
</feature>
<feature type="compositionally biased region" description="Polar residues" evidence="1">
    <location>
        <begin position="1257"/>
        <end position="1273"/>
    </location>
</feature>
<dbReference type="GeneID" id="136808433"/>
<accession>A0A7M5XD35</accession>
<feature type="region of interest" description="Disordered" evidence="1">
    <location>
        <begin position="1172"/>
        <end position="1637"/>
    </location>
</feature>
<feature type="compositionally biased region" description="Basic residues" evidence="1">
    <location>
        <begin position="1094"/>
        <end position="1103"/>
    </location>
</feature>
<feature type="compositionally biased region" description="Basic and acidic residues" evidence="1">
    <location>
        <begin position="1114"/>
        <end position="1141"/>
    </location>
</feature>
<feature type="compositionally biased region" description="Polar residues" evidence="1">
    <location>
        <begin position="283"/>
        <end position="305"/>
    </location>
</feature>
<feature type="region of interest" description="Disordered" evidence="1">
    <location>
        <begin position="70"/>
        <end position="177"/>
    </location>
</feature>
<name>A0A7M5XD35_9CNID</name>
<dbReference type="EnsemblMetazoa" id="CLYHEMT021010.1">
    <property type="protein sequence ID" value="CLYHEMP021010.1"/>
    <property type="gene ID" value="CLYHEMG021010"/>
</dbReference>
<feature type="compositionally biased region" description="Polar residues" evidence="1">
    <location>
        <begin position="497"/>
        <end position="506"/>
    </location>
</feature>
<feature type="compositionally biased region" description="Polar residues" evidence="1">
    <location>
        <begin position="1391"/>
        <end position="1405"/>
    </location>
</feature>
<feature type="compositionally biased region" description="Polar residues" evidence="1">
    <location>
        <begin position="863"/>
        <end position="916"/>
    </location>
</feature>
<feature type="compositionally biased region" description="Polar residues" evidence="1">
    <location>
        <begin position="547"/>
        <end position="563"/>
    </location>
</feature>
<protein>
    <submittedName>
        <fullName evidence="2">Uncharacterized protein</fullName>
    </submittedName>
</protein>
<feature type="compositionally biased region" description="Polar residues" evidence="1">
    <location>
        <begin position="1547"/>
        <end position="1568"/>
    </location>
</feature>
<proteinExistence type="predicted"/>
<feature type="compositionally biased region" description="Polar residues" evidence="1">
    <location>
        <begin position="106"/>
        <end position="142"/>
    </location>
</feature>
<feature type="compositionally biased region" description="Acidic residues" evidence="1">
    <location>
        <begin position="1569"/>
        <end position="1588"/>
    </location>
</feature>
<keyword evidence="3" id="KW-1185">Reference proteome</keyword>
<feature type="region of interest" description="Disordered" evidence="1">
    <location>
        <begin position="261"/>
        <end position="436"/>
    </location>
</feature>
<feature type="compositionally biased region" description="Polar residues" evidence="1">
    <location>
        <begin position="591"/>
        <end position="606"/>
    </location>
</feature>
<feature type="compositionally biased region" description="Polar residues" evidence="1">
    <location>
        <begin position="413"/>
        <end position="434"/>
    </location>
</feature>
<feature type="compositionally biased region" description="Polar residues" evidence="1">
    <location>
        <begin position="1298"/>
        <end position="1312"/>
    </location>
</feature>
<evidence type="ECO:0000313" key="2">
    <source>
        <dbReference type="EnsemblMetazoa" id="CLYHEMP021010.1"/>
    </source>
</evidence>
<feature type="compositionally biased region" description="Polar residues" evidence="1">
    <location>
        <begin position="70"/>
        <end position="99"/>
    </location>
</feature>
<organism evidence="2 3">
    <name type="scientific">Clytia hemisphaerica</name>
    <dbReference type="NCBI Taxonomy" id="252671"/>
    <lineage>
        <taxon>Eukaryota</taxon>
        <taxon>Metazoa</taxon>
        <taxon>Cnidaria</taxon>
        <taxon>Hydrozoa</taxon>
        <taxon>Hydroidolina</taxon>
        <taxon>Leptothecata</taxon>
        <taxon>Obeliida</taxon>
        <taxon>Clytiidae</taxon>
        <taxon>Clytia</taxon>
    </lineage>
</organism>
<feature type="compositionally biased region" description="Basic residues" evidence="1">
    <location>
        <begin position="1326"/>
        <end position="1336"/>
    </location>
</feature>
<feature type="region of interest" description="Disordered" evidence="1">
    <location>
        <begin position="497"/>
        <end position="1160"/>
    </location>
</feature>
<feature type="compositionally biased region" description="Low complexity" evidence="1">
    <location>
        <begin position="704"/>
        <end position="771"/>
    </location>
</feature>
<sequence length="1742" mass="192517">MLQVEKIASMRMDKNGQLQFEVHWKPCWLSYNECIHYCGVKVTESFLQQYSSMEPDSKGKQILVKNSLLQNPKQPPTTSNKQKSFGSPVHSSLVSSTQPLLAKSAVTASSKQASPHSKQPKQALQASPKTQSVNPPKSQQTEPPKLKHFDPHNPIQNPINAGPPPLMPSPTVKKSLVGNPKQMMTIKTPVKISTENRDLAKSPRTLLKAIELSTEGLKHLLTTTVQNQARTVSNTNILKMAQNLSPANTKQMLPSINQLLSSPHTRTSMSKTVIVSKPPQKAGNKQPTTPSNAQSSPMQKTTSQNPPTPNRKVGQQSLISSRLSDTASPKQLSFASPQHHSIKPSTPSHQQRAQQYTPSPNVNSQSPLNLYLSSSPAYLPPKANTSETPNIKPPQGRNDKAPTHYVDRKRPNANVNSPLITGQKEMTSPASKQHSPLIKASPLQQMSASGGHPLNSSFRVLDLLNQQKSPKQKTPPVKQYNQQIKIPTDALKLLNENSKTTQNTESPHVKGLPRETSKQKGALVKPGGKQQDLNSTTKLSDQHLLYTDSSPLRQSPSMKTTLQRTERKETTNSPSFKPKDPSQVKKISAKLQVQTTMGDSQTSSLKPSEEKTSPVLSEHSYSLASPQKIEEADPKKTEHDVDFAISPSSKLNKSNERPNTKERRTPVVQTNDAPKVKEKEEMNKKSISTPPLHPRLRMLNRMKTSSPSTTESASSTPPSSNDAPPATTTTTTASAITTPSATPPAITTPTATTTDSTTPQRTAKTTKTTKSSTKKKITSKSVQNSPIPSKTQQQGVQSSIKKPKDTSNSQTNDLKNHQTENNSLKDMKNTVYKGSIDASTLPNTPLTDNLPPSSSVAHPIKSLETTQQPIKSLETTTMQQDDSSGTFNNTPNKSDSSQPFETQQGMKSISKGNITVNPPRRSWSPMLKPNHSLLDETSMESPFFKGSPLPPLPGIDELLEDGTPLKVSSEGDEKIPSLKGKGKKKQGLSMKLMKLNQRGVENESKESHEATNGETELEKKPELPMHPSKRRHFLSKMNQQTPNVDIKKDLVGSAVKPGEVVKNEVKKIVNNTSQSYGQTTKNEVGQINEVTTRKNIKKSKNVKKPKEPICSPKRKQDIADNKMEKKSPSKRKTVDDLDASKYPKRKRSNHTYYDDWSPTDLLDVEKAINLSLAEEASNQPNEKDLRLSTQDEAHEEQTRGPLNHSEQKAKTVRSRGRPRSRKKESCSTPSPQSNETERNSLSDESPTLKDTKEKYENISTRRTGRRNSLSNEAFNVEDANKETKPLPKDIATKRIGRRSSNASPETDQPSKSVTDKPVDESLALHPIKKRRGRKPKQSVEKNEQNASLIENHPQTKLPNSTVSNQPKLPTQEEIYQPDSLRPRRKAKTHNPCITSSSPEQKTEQISKIPDASPRLQFKRNRKSSADGEKQTSARLGEPNASGTPKPGPKSSTDETFEEPLDTQQTTSTSKRSQRKSRRVGFYDESFNMEGDGSSKETSPDLSSPTSLHQKEINSTVTKTASENSVEYNLSEQSNSDIVQSGVAKPPINQSQDIDPSNNQSGQMVISQDQWDELFSDTEEENEPQEEMVESSKEKTSRDVDDVFTENATESSTVTTTKNNNHEDEQASNLKKRPAGGRHQSCFRAVSLLVDSLSSEQNVYNFDFSTRSMRKRSTSSSNEEQGSPSRDLGLTSQKAPSVSRDVISTNQKASKNNKTNFIVSINALETLDVLMKKVMERNLKLKL</sequence>
<feature type="compositionally biased region" description="Basic and acidic residues" evidence="1">
    <location>
        <begin position="628"/>
        <end position="642"/>
    </location>
</feature>
<feature type="region of interest" description="Disordered" evidence="1">
    <location>
        <begin position="1666"/>
        <end position="1698"/>
    </location>
</feature>
<feature type="compositionally biased region" description="Polar residues" evidence="1">
    <location>
        <begin position="261"/>
        <end position="273"/>
    </location>
</feature>
<reference evidence="2" key="1">
    <citation type="submission" date="2021-01" db="UniProtKB">
        <authorList>
            <consortium name="EnsemblMetazoa"/>
        </authorList>
    </citation>
    <scope>IDENTIFICATION</scope>
</reference>
<feature type="compositionally biased region" description="Basic and acidic residues" evidence="1">
    <location>
        <begin position="674"/>
        <end position="684"/>
    </location>
</feature>
<feature type="compositionally biased region" description="Polar residues" evidence="1">
    <location>
        <begin position="782"/>
        <end position="813"/>
    </location>
</feature>
<feature type="compositionally biased region" description="Polar residues" evidence="1">
    <location>
        <begin position="1677"/>
        <end position="1698"/>
    </location>
</feature>